<dbReference type="Gene3D" id="3.40.50.300">
    <property type="entry name" value="P-loop containing nucleotide triphosphate hydrolases"/>
    <property type="match status" value="1"/>
</dbReference>
<dbReference type="InterPro" id="IPR054472">
    <property type="entry name" value="WHD"/>
</dbReference>
<reference evidence="3 4" key="1">
    <citation type="submission" date="2020-05" db="EMBL/GenBank/DDBJ databases">
        <title>Complete genome sequence of of a novel Thermoleptolyngbya strain isolated from hot springs of Ganzi, Sichuan China.</title>
        <authorList>
            <person name="Tang J."/>
            <person name="Daroch M."/>
            <person name="Li L."/>
            <person name="Waleron K."/>
            <person name="Waleron M."/>
            <person name="Waleron M."/>
        </authorList>
    </citation>
    <scope>NUCLEOTIDE SEQUENCE [LARGE SCALE GENOMIC DNA]</scope>
    <source>
        <strain evidence="3 4">PKUAC-SCTA183</strain>
    </source>
</reference>
<protein>
    <submittedName>
        <fullName evidence="3">AAA family ATPase</fullName>
    </submittedName>
</protein>
<dbReference type="SUPFAM" id="SSF52540">
    <property type="entry name" value="P-loop containing nucleoside triphosphate hydrolases"/>
    <property type="match status" value="1"/>
</dbReference>
<dbReference type="Pfam" id="PF00004">
    <property type="entry name" value="AAA"/>
    <property type="match status" value="1"/>
</dbReference>
<organism evidence="3 4">
    <name type="scientific">Thermoleptolyngbya sichuanensis A183</name>
    <dbReference type="NCBI Taxonomy" id="2737172"/>
    <lineage>
        <taxon>Bacteria</taxon>
        <taxon>Bacillati</taxon>
        <taxon>Cyanobacteriota</taxon>
        <taxon>Cyanophyceae</taxon>
        <taxon>Oculatellales</taxon>
        <taxon>Oculatellaceae</taxon>
        <taxon>Thermoleptolyngbya</taxon>
        <taxon>Thermoleptolyngbya sichuanensis</taxon>
    </lineage>
</organism>
<dbReference type="Pfam" id="PF22977">
    <property type="entry name" value="WHD"/>
    <property type="match status" value="1"/>
</dbReference>
<name>A0A6M8BGR6_9CYAN</name>
<evidence type="ECO:0000313" key="3">
    <source>
        <dbReference type="EMBL" id="QKD83410.1"/>
    </source>
</evidence>
<dbReference type="GO" id="GO:0005524">
    <property type="term" value="F:ATP binding"/>
    <property type="evidence" value="ECO:0007669"/>
    <property type="project" value="InterPro"/>
</dbReference>
<proteinExistence type="predicted"/>
<accession>A0A6M8BGR6</accession>
<evidence type="ECO:0000259" key="1">
    <source>
        <dbReference type="Pfam" id="PF00004"/>
    </source>
</evidence>
<keyword evidence="4" id="KW-1185">Reference proteome</keyword>
<feature type="domain" description="Winged helix" evidence="2">
    <location>
        <begin position="13"/>
        <end position="231"/>
    </location>
</feature>
<dbReference type="Proteomes" id="UP000505210">
    <property type="component" value="Chromosome"/>
</dbReference>
<dbReference type="EMBL" id="CP053661">
    <property type="protein sequence ID" value="QKD83410.1"/>
    <property type="molecule type" value="Genomic_DNA"/>
</dbReference>
<dbReference type="RefSeq" id="WP_172357108.1">
    <property type="nucleotide sequence ID" value="NZ_CP053661.1"/>
</dbReference>
<dbReference type="AlphaFoldDB" id="A0A6M8BGR6"/>
<dbReference type="KEGG" id="theu:HPC62_15465"/>
<dbReference type="InterPro" id="IPR027417">
    <property type="entry name" value="P-loop_NTPase"/>
</dbReference>
<feature type="domain" description="ATPase AAA-type core" evidence="1">
    <location>
        <begin position="294"/>
        <end position="340"/>
    </location>
</feature>
<gene>
    <name evidence="3" type="ORF">HPC62_15465</name>
</gene>
<evidence type="ECO:0000259" key="2">
    <source>
        <dbReference type="Pfam" id="PF22977"/>
    </source>
</evidence>
<evidence type="ECO:0000313" key="4">
    <source>
        <dbReference type="Proteomes" id="UP000505210"/>
    </source>
</evidence>
<dbReference type="InterPro" id="IPR003959">
    <property type="entry name" value="ATPase_AAA_core"/>
</dbReference>
<dbReference type="GO" id="GO:0016887">
    <property type="term" value="F:ATP hydrolysis activity"/>
    <property type="evidence" value="ECO:0007669"/>
    <property type="project" value="InterPro"/>
</dbReference>
<sequence>MSAEPLTESLPEPPTGASAGFADNWSYLKTELGWLERMLMVAVARQKKEAKEIDRVAQSRADRVTSHWWQGVISLDGKICYDEYRQPPVTTAVTTPRLGYQQQLEGRIRATEARGVLLGLPMLCDRLQLSLFEKQVVLLAIAPEVNRRYARLYRFLQGEESAVSDLPTVNLALQLLCRNDQEWRVGRSRLLDDAPLLKLGLLERHPRNTDTLLNQSLRLVAPLVSFLLDEQPQAAVLDRLLQPAAVESFLTLRRTDVPWDALVLPESLIGRLRSLCDLASAAAVSPTASGPVAVLAGPSGVGKTLAAEAIAHTLGQPLAMVDLSQVNPADFPLLLQDIESTRPPLLLVKSAQLWLRRSAAIAPSEISRLLSLRQEDGTLTLFSLPHAEAIALPWQRQLRPVLSFAMPDAAQRWQLWQQTELFPQSSPIDWEALAKQLAVSGGEIRAIAQTARQLQLAKDAPLTEHLQRAIALRGHSLSLPLRSRSRGRKVQKES</sequence>